<feature type="domain" description="HTH cro/C1-type" evidence="2">
    <location>
        <begin position="21"/>
        <end position="68"/>
    </location>
</feature>
<dbReference type="PANTHER" id="PTHR36924">
    <property type="entry name" value="ANTITOXIN HIGA-1"/>
    <property type="match status" value="1"/>
</dbReference>
<dbReference type="CDD" id="cd00093">
    <property type="entry name" value="HTH_XRE"/>
    <property type="match status" value="1"/>
</dbReference>
<name>V5WM14_9SPIO</name>
<accession>V5WM14</accession>
<dbReference type="HOGENOM" id="CLU_140230_2_2_12"/>
<dbReference type="OrthoDB" id="3174593at2"/>
<keyword evidence="4" id="KW-1185">Reference proteome</keyword>
<sequence>MNTRKPTHPGIVLKEDVLVPLNLTVTEAAEDLGVSRKALSELINERAALSPDMAVRIAKATNTSAQSWLNMQSKLDLWNAEQKEYKIIPFPSTKPDDDVQVQM</sequence>
<dbReference type="InterPro" id="IPR001387">
    <property type="entry name" value="Cro/C1-type_HTH"/>
</dbReference>
<dbReference type="Pfam" id="PF01381">
    <property type="entry name" value="HTH_3"/>
    <property type="match status" value="1"/>
</dbReference>
<dbReference type="Proteomes" id="UP000018680">
    <property type="component" value="Chromosome"/>
</dbReference>
<organism evidence="3 4">
    <name type="scientific">Salinispira pacifica</name>
    <dbReference type="NCBI Taxonomy" id="1307761"/>
    <lineage>
        <taxon>Bacteria</taxon>
        <taxon>Pseudomonadati</taxon>
        <taxon>Spirochaetota</taxon>
        <taxon>Spirochaetia</taxon>
        <taxon>Spirochaetales</taxon>
        <taxon>Spirochaetaceae</taxon>
        <taxon>Salinispira</taxon>
    </lineage>
</organism>
<dbReference type="PROSITE" id="PS50943">
    <property type="entry name" value="HTH_CROC1"/>
    <property type="match status" value="1"/>
</dbReference>
<evidence type="ECO:0000313" key="3">
    <source>
        <dbReference type="EMBL" id="AHC16655.1"/>
    </source>
</evidence>
<dbReference type="Gene3D" id="1.10.260.40">
    <property type="entry name" value="lambda repressor-like DNA-binding domains"/>
    <property type="match status" value="1"/>
</dbReference>
<dbReference type="InterPro" id="IPR010982">
    <property type="entry name" value="Lambda_DNA-bd_dom_sf"/>
</dbReference>
<dbReference type="eggNOG" id="COG3093">
    <property type="taxonomic scope" value="Bacteria"/>
</dbReference>
<gene>
    <name evidence="3" type="ORF">L21SP2_3315</name>
</gene>
<dbReference type="NCBIfam" id="TIGR02607">
    <property type="entry name" value="antidote_HigA"/>
    <property type="match status" value="1"/>
</dbReference>
<dbReference type="SMART" id="SM00530">
    <property type="entry name" value="HTH_XRE"/>
    <property type="match status" value="1"/>
</dbReference>
<reference evidence="3 4" key="1">
    <citation type="journal article" date="2015" name="Stand. Genomic Sci.">
        <title>Complete genome sequence and description of Salinispira pacifica gen. nov., sp. nov., a novel spirochaete isolated form a hypersaline microbial mat.</title>
        <authorList>
            <person name="Ben Hania W."/>
            <person name="Joseph M."/>
            <person name="Schumann P."/>
            <person name="Bunk B."/>
            <person name="Fiebig A."/>
            <person name="Sproer C."/>
            <person name="Klenk H.P."/>
            <person name="Fardeau M.L."/>
            <person name="Spring S."/>
        </authorList>
    </citation>
    <scope>NUCLEOTIDE SEQUENCE [LARGE SCALE GENOMIC DNA]</scope>
    <source>
        <strain evidence="3 4">L21-RPul-D2</strain>
    </source>
</reference>
<dbReference type="STRING" id="1307761.L21SP2_3315"/>
<evidence type="ECO:0000256" key="1">
    <source>
        <dbReference type="ARBA" id="ARBA00023125"/>
    </source>
</evidence>
<dbReference type="EMBL" id="CP006939">
    <property type="protein sequence ID" value="AHC16655.1"/>
    <property type="molecule type" value="Genomic_DNA"/>
</dbReference>
<dbReference type="PANTHER" id="PTHR36924:SF1">
    <property type="entry name" value="ANTITOXIN HIGA-1"/>
    <property type="match status" value="1"/>
</dbReference>
<dbReference type="KEGG" id="slr:L21SP2_3315"/>
<evidence type="ECO:0000259" key="2">
    <source>
        <dbReference type="PROSITE" id="PS50943"/>
    </source>
</evidence>
<keyword evidence="1" id="KW-0238">DNA-binding</keyword>
<protein>
    <submittedName>
        <fullName evidence="3">HigA protein (Antitoxin to HigB)</fullName>
    </submittedName>
</protein>
<proteinExistence type="predicted"/>
<dbReference type="InterPro" id="IPR013430">
    <property type="entry name" value="Toxin_antidote_HigA"/>
</dbReference>
<dbReference type="SUPFAM" id="SSF47413">
    <property type="entry name" value="lambda repressor-like DNA-binding domains"/>
    <property type="match status" value="1"/>
</dbReference>
<evidence type="ECO:0000313" key="4">
    <source>
        <dbReference type="Proteomes" id="UP000018680"/>
    </source>
</evidence>
<dbReference type="GO" id="GO:0003677">
    <property type="term" value="F:DNA binding"/>
    <property type="evidence" value="ECO:0007669"/>
    <property type="project" value="UniProtKB-KW"/>
</dbReference>
<dbReference type="AlphaFoldDB" id="V5WM14"/>
<dbReference type="RefSeq" id="WP_024269545.1">
    <property type="nucleotide sequence ID" value="NC_023035.1"/>
</dbReference>